<dbReference type="CDD" id="cd00093">
    <property type="entry name" value="HTH_XRE"/>
    <property type="match status" value="1"/>
</dbReference>
<feature type="region of interest" description="Disordered" evidence="1">
    <location>
        <begin position="14"/>
        <end position="38"/>
    </location>
</feature>
<dbReference type="InterPro" id="IPR001387">
    <property type="entry name" value="Cro/C1-type_HTH"/>
</dbReference>
<accession>A0A543FSF0</accession>
<dbReference type="SUPFAM" id="SSF47413">
    <property type="entry name" value="lambda repressor-like DNA-binding domains"/>
    <property type="match status" value="1"/>
</dbReference>
<evidence type="ECO:0000256" key="1">
    <source>
        <dbReference type="SAM" id="MobiDB-lite"/>
    </source>
</evidence>
<dbReference type="Gene3D" id="1.10.260.40">
    <property type="entry name" value="lambda repressor-like DNA-binding domains"/>
    <property type="match status" value="1"/>
</dbReference>
<proteinExistence type="predicted"/>
<protein>
    <submittedName>
        <fullName evidence="3">Helix-turn-helix protein</fullName>
    </submittedName>
</protein>
<name>A0A543FSF0_9PSEU</name>
<feature type="compositionally biased region" description="Basic and acidic residues" evidence="1">
    <location>
        <begin position="14"/>
        <end position="23"/>
    </location>
</feature>
<dbReference type="InterPro" id="IPR010982">
    <property type="entry name" value="Lambda_DNA-bd_dom_sf"/>
</dbReference>
<gene>
    <name evidence="3" type="ORF">FB388_3955</name>
</gene>
<dbReference type="AlphaFoldDB" id="A0A543FSF0"/>
<dbReference type="EMBL" id="VFPH01000002">
    <property type="protein sequence ID" value="TQM36769.1"/>
    <property type="molecule type" value="Genomic_DNA"/>
</dbReference>
<dbReference type="RefSeq" id="WP_142103627.1">
    <property type="nucleotide sequence ID" value="NZ_VFPH01000002.1"/>
</dbReference>
<dbReference type="PANTHER" id="PTHR35010:SF2">
    <property type="entry name" value="BLL4672 PROTEIN"/>
    <property type="match status" value="1"/>
</dbReference>
<dbReference type="Pfam" id="PF17765">
    <property type="entry name" value="MLTR_LBD"/>
    <property type="match status" value="1"/>
</dbReference>
<dbReference type="OrthoDB" id="4082447at2"/>
<feature type="domain" description="HTH cro/C1-type" evidence="2">
    <location>
        <begin position="30"/>
        <end position="84"/>
    </location>
</feature>
<comment type="caution">
    <text evidence="3">The sequence shown here is derived from an EMBL/GenBank/DDBJ whole genome shotgun (WGS) entry which is preliminary data.</text>
</comment>
<evidence type="ECO:0000259" key="2">
    <source>
        <dbReference type="PROSITE" id="PS50943"/>
    </source>
</evidence>
<evidence type="ECO:0000313" key="3">
    <source>
        <dbReference type="EMBL" id="TQM36769.1"/>
    </source>
</evidence>
<organism evidence="3 4">
    <name type="scientific">Pseudonocardia cypriaca</name>
    <dbReference type="NCBI Taxonomy" id="882449"/>
    <lineage>
        <taxon>Bacteria</taxon>
        <taxon>Bacillati</taxon>
        <taxon>Actinomycetota</taxon>
        <taxon>Actinomycetes</taxon>
        <taxon>Pseudonocardiales</taxon>
        <taxon>Pseudonocardiaceae</taxon>
        <taxon>Pseudonocardia</taxon>
    </lineage>
</organism>
<dbReference type="InterPro" id="IPR041413">
    <property type="entry name" value="MLTR_LBD"/>
</dbReference>
<feature type="compositionally biased region" description="Basic residues" evidence="1">
    <location>
        <begin position="28"/>
        <end position="37"/>
    </location>
</feature>
<dbReference type="PROSITE" id="PS50943">
    <property type="entry name" value="HTH_CROC1"/>
    <property type="match status" value="1"/>
</dbReference>
<evidence type="ECO:0000313" key="4">
    <source>
        <dbReference type="Proteomes" id="UP000319818"/>
    </source>
</evidence>
<dbReference type="PANTHER" id="PTHR35010">
    <property type="entry name" value="BLL4672 PROTEIN-RELATED"/>
    <property type="match status" value="1"/>
</dbReference>
<reference evidence="3 4" key="1">
    <citation type="submission" date="2019-06" db="EMBL/GenBank/DDBJ databases">
        <title>Sequencing the genomes of 1000 actinobacteria strains.</title>
        <authorList>
            <person name="Klenk H.-P."/>
        </authorList>
    </citation>
    <scope>NUCLEOTIDE SEQUENCE [LARGE SCALE GENOMIC DNA]</scope>
    <source>
        <strain evidence="3 4">DSM 45511</strain>
    </source>
</reference>
<dbReference type="Pfam" id="PF13560">
    <property type="entry name" value="HTH_31"/>
    <property type="match status" value="1"/>
</dbReference>
<dbReference type="GO" id="GO:0003677">
    <property type="term" value="F:DNA binding"/>
    <property type="evidence" value="ECO:0007669"/>
    <property type="project" value="InterPro"/>
</dbReference>
<dbReference type="SMART" id="SM00530">
    <property type="entry name" value="HTH_XRE"/>
    <property type="match status" value="1"/>
</dbReference>
<sequence>MSKGELADFLRRRREALRPDQVHGAHPPGRRARRTPGLRREEVAALAGMSTSYYERLEQARGPRPSPQVLAALGTALRLTTAEREHLTRLAGQVPTSTDADRTRLPADARRLLHRLGPIPAYVVDEREDIVAWNTAAAALIVDFEQLPAGERNTVRLSIRLGDTLCSAPAGAEGEFARQIAAELRSTSARYPAERALGELVNEFAAHSPDFAAGWRSHDVRPRPTLRKHLHHPELGELELECQTLLLPGTDLRLVLYTADPGSPSAAALARLGSTSGGATGRRGT</sequence>
<dbReference type="Proteomes" id="UP000319818">
    <property type="component" value="Unassembled WGS sequence"/>
</dbReference>
<dbReference type="Gene3D" id="3.30.450.180">
    <property type="match status" value="1"/>
</dbReference>
<keyword evidence="4" id="KW-1185">Reference proteome</keyword>